<dbReference type="PROSITE" id="PS51372">
    <property type="entry name" value="PRD_2"/>
    <property type="match status" value="1"/>
</dbReference>
<dbReference type="Gene3D" id="3.40.50.300">
    <property type="entry name" value="P-loop containing nucleotide triphosphate hydrolases"/>
    <property type="match status" value="1"/>
</dbReference>
<dbReference type="KEGG" id="ntr:B0W44_03405"/>
<keyword evidence="1" id="KW-0808">Transferase</keyword>
<dbReference type="InterPro" id="IPR003593">
    <property type="entry name" value="AAA+_ATPase"/>
</dbReference>
<keyword evidence="4" id="KW-0067">ATP-binding</keyword>
<dbReference type="GO" id="GO:0003677">
    <property type="term" value="F:DNA binding"/>
    <property type="evidence" value="ECO:0007669"/>
    <property type="project" value="UniProtKB-KW"/>
</dbReference>
<evidence type="ECO:0000256" key="4">
    <source>
        <dbReference type="ARBA" id="ARBA00022840"/>
    </source>
</evidence>
<protein>
    <recommendedName>
        <fullName evidence="11">Transcriptional regulator</fullName>
    </recommendedName>
</protein>
<dbReference type="PANTHER" id="PTHR32071">
    <property type="entry name" value="TRANSCRIPTIONAL REGULATORY PROTEIN"/>
    <property type="match status" value="1"/>
</dbReference>
<reference evidence="9 10" key="1">
    <citation type="journal article" date="2015" name="Int. J. Syst. Evol. Microbiol.">
        <title>Novibacillus thermophilus gen. nov., sp. nov., a Gram-staining-negative and moderately thermophilic member of the family Thermoactinomycetaceae.</title>
        <authorList>
            <person name="Yang G."/>
            <person name="Chen J."/>
            <person name="Zhou S."/>
        </authorList>
    </citation>
    <scope>NUCLEOTIDE SEQUENCE [LARGE SCALE GENOMIC DNA]</scope>
    <source>
        <strain evidence="9 10">SG-1</strain>
    </source>
</reference>
<feature type="domain" description="PRD" evidence="8">
    <location>
        <begin position="394"/>
        <end position="499"/>
    </location>
</feature>
<evidence type="ECO:0008006" key="11">
    <source>
        <dbReference type="Google" id="ProtNLM"/>
    </source>
</evidence>
<evidence type="ECO:0000256" key="5">
    <source>
        <dbReference type="ARBA" id="ARBA00023125"/>
    </source>
</evidence>
<dbReference type="PROSITE" id="PS00676">
    <property type="entry name" value="SIGMA54_INTERACT_2"/>
    <property type="match status" value="1"/>
</dbReference>
<dbReference type="RefSeq" id="WP_169835399.1">
    <property type="nucleotide sequence ID" value="NZ_CP019699.1"/>
</dbReference>
<name>A0A1U9K4K3_9BACL</name>
<dbReference type="InterPro" id="IPR011991">
    <property type="entry name" value="ArsR-like_HTH"/>
</dbReference>
<feature type="domain" description="PTS EIIA type-4" evidence="7">
    <location>
        <begin position="502"/>
        <end position="627"/>
    </location>
</feature>
<sequence length="857" mass="96580">MSNQLWDTLCQMCDEARDKWGVSAQEIADTLQQHRSNVSRELNRLVKHGLVEKKEGRPVLFRVARTSAGIQVFGRIIGAEGSFRAPIEQAKAALHYPPYGLHTLLFGATGVGKSMFARLMYEYRRISTQHKGEFVTFNCADYAHNPQLLLSQLFGSVKGSYTGASQDRRGLLERADGGMLFLDEIHRLPPEGQEMLFTYLDTGCYRKLGETEDGRQAQVFIVAATTEQPDSVLLKTFRRRIPMEIQLPKLADRPLNERIALIRLFCEEEARRLKKNIVLEPVAVQAFIAYECPGNVGQLKKDIQLSCAHAYAEQRTEKTLYILQSHLPLEVKRGALRLRYLLEKPELDHLIGTCQISTKDPESTEAGEEIPIHFQMPRELSDARYADRDNIRKIVEPQLIDLAHQLLSRAEEKLGKAYPPKVYAGLAMHIDAMVKRLKKGKMTSPYNLNELRKKYPQAFIVATESMTLIEKTLQIDVPMEEIGYLTLFYAYDESDNNWERGTTAVIVMAHGTSTASSMLSVAQDLLDISEGWAIDVPLSMNPEHAFEKLKDLAVKVDTGRGVLLLVDMGSLENFGALLSEETGIVTATIKRVSTPLVIEALRKANLGHTLEEIVNSIKANEDQSNVMVRPPVSSESGENARYVIMLCCLTGTGGAEQLEQLVKEHIHLSGGVLLQTVAAGEWNEIAKQLKQNRQRVVAAIGLWQGEDSVPLSMSPSDILLDSECERLQRFVNLWEQRFSLYQKMKSSLAVNMKSDQVDMLLEQFLDWLEEIEQKAGEYVTEDTFVGVAMHFVCLVDRLKQGERYEGRGDKAAEPPKTRLAKAVLRHLSELERQTRVVMPSFEKSIFVSMFNCETFSV</sequence>
<dbReference type="InterPro" id="IPR004701">
    <property type="entry name" value="PTS_EIIA_man-typ"/>
</dbReference>
<accession>A0A1U9K4K3</accession>
<dbReference type="SUPFAM" id="SSF53062">
    <property type="entry name" value="PTS system fructose IIA component-like"/>
    <property type="match status" value="1"/>
</dbReference>
<keyword evidence="5" id="KW-0238">DNA-binding</keyword>
<evidence type="ECO:0000256" key="3">
    <source>
        <dbReference type="ARBA" id="ARBA00022777"/>
    </source>
</evidence>
<evidence type="ECO:0000313" key="10">
    <source>
        <dbReference type="Proteomes" id="UP000188603"/>
    </source>
</evidence>
<dbReference type="AlphaFoldDB" id="A0A1U9K4K3"/>
<evidence type="ECO:0000256" key="2">
    <source>
        <dbReference type="ARBA" id="ARBA00022741"/>
    </source>
</evidence>
<evidence type="ECO:0000259" key="7">
    <source>
        <dbReference type="PROSITE" id="PS51096"/>
    </source>
</evidence>
<dbReference type="SUPFAM" id="SSF63520">
    <property type="entry name" value="PTS-regulatory domain, PRD"/>
    <property type="match status" value="1"/>
</dbReference>
<dbReference type="GO" id="GO:0009401">
    <property type="term" value="P:phosphoenolpyruvate-dependent sugar phosphotransferase system"/>
    <property type="evidence" value="ECO:0007669"/>
    <property type="project" value="InterPro"/>
</dbReference>
<dbReference type="GO" id="GO:0016020">
    <property type="term" value="C:membrane"/>
    <property type="evidence" value="ECO:0007669"/>
    <property type="project" value="InterPro"/>
</dbReference>
<dbReference type="GO" id="GO:0003700">
    <property type="term" value="F:DNA-binding transcription factor activity"/>
    <property type="evidence" value="ECO:0007669"/>
    <property type="project" value="InterPro"/>
</dbReference>
<dbReference type="InterPro" id="IPR036662">
    <property type="entry name" value="PTS_EIIA_man-typ_sf"/>
</dbReference>
<evidence type="ECO:0000259" key="8">
    <source>
        <dbReference type="PROSITE" id="PS51372"/>
    </source>
</evidence>
<dbReference type="InterPro" id="IPR036634">
    <property type="entry name" value="PRD_sf"/>
</dbReference>
<dbReference type="PANTHER" id="PTHR32071:SF38">
    <property type="entry name" value="PSP OPERON TRANSCRIPTIONAL ACTIVATOR"/>
    <property type="match status" value="1"/>
</dbReference>
<dbReference type="InterPro" id="IPR000835">
    <property type="entry name" value="HTH_MarR-typ"/>
</dbReference>
<dbReference type="Proteomes" id="UP000188603">
    <property type="component" value="Chromosome"/>
</dbReference>
<dbReference type="CDD" id="cd00009">
    <property type="entry name" value="AAA"/>
    <property type="match status" value="1"/>
</dbReference>
<evidence type="ECO:0000313" key="9">
    <source>
        <dbReference type="EMBL" id="AQS54958.1"/>
    </source>
</evidence>
<dbReference type="Gene3D" id="1.10.10.10">
    <property type="entry name" value="Winged helix-like DNA-binding domain superfamily/Winged helix DNA-binding domain"/>
    <property type="match status" value="1"/>
</dbReference>
<dbReference type="CDD" id="cd00090">
    <property type="entry name" value="HTH_ARSR"/>
    <property type="match status" value="1"/>
</dbReference>
<organism evidence="9 10">
    <name type="scientific">Novibacillus thermophilus</name>
    <dbReference type="NCBI Taxonomy" id="1471761"/>
    <lineage>
        <taxon>Bacteria</taxon>
        <taxon>Bacillati</taxon>
        <taxon>Bacillota</taxon>
        <taxon>Bacilli</taxon>
        <taxon>Bacillales</taxon>
        <taxon>Thermoactinomycetaceae</taxon>
        <taxon>Novibacillus</taxon>
    </lineage>
</organism>
<dbReference type="EMBL" id="CP019699">
    <property type="protein sequence ID" value="AQS54958.1"/>
    <property type="molecule type" value="Genomic_DNA"/>
</dbReference>
<feature type="domain" description="Sigma-54 factor interaction" evidence="6">
    <location>
        <begin position="76"/>
        <end position="308"/>
    </location>
</feature>
<dbReference type="CDD" id="cd00006">
    <property type="entry name" value="PTS_IIA_man"/>
    <property type="match status" value="1"/>
</dbReference>
<dbReference type="Pfam" id="PF12802">
    <property type="entry name" value="MarR_2"/>
    <property type="match status" value="1"/>
</dbReference>
<keyword evidence="2" id="KW-0547">Nucleotide-binding</keyword>
<dbReference type="InterPro" id="IPR036390">
    <property type="entry name" value="WH_DNA-bd_sf"/>
</dbReference>
<dbReference type="PROSITE" id="PS50045">
    <property type="entry name" value="SIGMA54_INTERACT_4"/>
    <property type="match status" value="1"/>
</dbReference>
<gene>
    <name evidence="9" type="ORF">B0W44_03405</name>
</gene>
<evidence type="ECO:0000256" key="1">
    <source>
        <dbReference type="ARBA" id="ARBA00022679"/>
    </source>
</evidence>
<keyword evidence="3" id="KW-0418">Kinase</keyword>
<evidence type="ECO:0000259" key="6">
    <source>
        <dbReference type="PROSITE" id="PS50045"/>
    </source>
</evidence>
<dbReference type="SMART" id="SM00382">
    <property type="entry name" value="AAA"/>
    <property type="match status" value="1"/>
</dbReference>
<dbReference type="InterPro" id="IPR011608">
    <property type="entry name" value="PRD"/>
</dbReference>
<dbReference type="InterPro" id="IPR025943">
    <property type="entry name" value="Sigma_54_int_dom_ATP-bd_2"/>
</dbReference>
<dbReference type="SUPFAM" id="SSF46785">
    <property type="entry name" value="Winged helix' DNA-binding domain"/>
    <property type="match status" value="1"/>
</dbReference>
<dbReference type="InterPro" id="IPR002078">
    <property type="entry name" value="Sigma_54_int"/>
</dbReference>
<proteinExistence type="predicted"/>
<dbReference type="PROSITE" id="PS51096">
    <property type="entry name" value="PTS_EIIA_TYPE_4"/>
    <property type="match status" value="1"/>
</dbReference>
<dbReference type="GO" id="GO:0016301">
    <property type="term" value="F:kinase activity"/>
    <property type="evidence" value="ECO:0007669"/>
    <property type="project" value="UniProtKB-KW"/>
</dbReference>
<dbReference type="Pfam" id="PF00158">
    <property type="entry name" value="Sigma54_activat"/>
    <property type="match status" value="1"/>
</dbReference>
<dbReference type="Pfam" id="PF00874">
    <property type="entry name" value="PRD"/>
    <property type="match status" value="1"/>
</dbReference>
<dbReference type="InterPro" id="IPR033887">
    <property type="entry name" value="PTS_IIA_man"/>
</dbReference>
<dbReference type="Gene3D" id="1.10.1790.10">
    <property type="entry name" value="PRD domain"/>
    <property type="match status" value="1"/>
</dbReference>
<dbReference type="InterPro" id="IPR027417">
    <property type="entry name" value="P-loop_NTPase"/>
</dbReference>
<dbReference type="STRING" id="1471761.B0W44_03405"/>
<dbReference type="Pfam" id="PF03610">
    <property type="entry name" value="EIIA-man"/>
    <property type="match status" value="1"/>
</dbReference>
<dbReference type="GO" id="GO:0005524">
    <property type="term" value="F:ATP binding"/>
    <property type="evidence" value="ECO:0007669"/>
    <property type="project" value="UniProtKB-KW"/>
</dbReference>
<dbReference type="InterPro" id="IPR036388">
    <property type="entry name" value="WH-like_DNA-bd_sf"/>
</dbReference>
<keyword evidence="10" id="KW-1185">Reference proteome</keyword>
<dbReference type="SUPFAM" id="SSF52540">
    <property type="entry name" value="P-loop containing nucleoside triphosphate hydrolases"/>
    <property type="match status" value="1"/>
</dbReference>
<dbReference type="Gene3D" id="3.40.50.510">
    <property type="entry name" value="Phosphotransferase system, mannose-type IIA component"/>
    <property type="match status" value="1"/>
</dbReference>